<evidence type="ECO:0000313" key="5">
    <source>
        <dbReference type="EMBL" id="KAK5584360.1"/>
    </source>
</evidence>
<feature type="domain" description="3-beta hydroxysteroid dehydrogenase/isomerase" evidence="4">
    <location>
        <begin position="6"/>
        <end position="259"/>
    </location>
</feature>
<dbReference type="GO" id="GO:0016616">
    <property type="term" value="F:oxidoreductase activity, acting on the CH-OH group of donors, NAD or NADP as acceptor"/>
    <property type="evidence" value="ECO:0007669"/>
    <property type="project" value="InterPro"/>
</dbReference>
<keyword evidence="3" id="KW-0472">Membrane</keyword>
<dbReference type="FunFam" id="3.40.50.720:FF:000870">
    <property type="entry name" value="Steroid dehydrogenase"/>
    <property type="match status" value="1"/>
</dbReference>
<proteinExistence type="inferred from homology"/>
<evidence type="ECO:0000313" key="6">
    <source>
        <dbReference type="Proteomes" id="UP001344447"/>
    </source>
</evidence>
<dbReference type="CDD" id="cd09813">
    <property type="entry name" value="3b-HSD-NSDHL-like_SDR_e"/>
    <property type="match status" value="1"/>
</dbReference>
<gene>
    <name evidence="5" type="ORF">RB653_005970</name>
</gene>
<organism evidence="5 6">
    <name type="scientific">Dictyostelium firmibasis</name>
    <dbReference type="NCBI Taxonomy" id="79012"/>
    <lineage>
        <taxon>Eukaryota</taxon>
        <taxon>Amoebozoa</taxon>
        <taxon>Evosea</taxon>
        <taxon>Eumycetozoa</taxon>
        <taxon>Dictyostelia</taxon>
        <taxon>Dictyosteliales</taxon>
        <taxon>Dictyosteliaceae</taxon>
        <taxon>Dictyostelium</taxon>
    </lineage>
</organism>
<evidence type="ECO:0000259" key="4">
    <source>
        <dbReference type="Pfam" id="PF01073"/>
    </source>
</evidence>
<dbReference type="GO" id="GO:0006694">
    <property type="term" value="P:steroid biosynthetic process"/>
    <property type="evidence" value="ECO:0007669"/>
    <property type="project" value="InterPro"/>
</dbReference>
<keyword evidence="3" id="KW-1133">Transmembrane helix</keyword>
<keyword evidence="3" id="KW-0812">Transmembrane</keyword>
<dbReference type="Gene3D" id="3.40.50.720">
    <property type="entry name" value="NAD(P)-binding Rossmann-like Domain"/>
    <property type="match status" value="1"/>
</dbReference>
<evidence type="ECO:0000256" key="1">
    <source>
        <dbReference type="ARBA" id="ARBA00009219"/>
    </source>
</evidence>
<sequence>MSKSYLVVGGCGFLGRYIVEALLARGEKNIHVFDIRKSFDDDRVTFHIGDIRKSEDLELACKGISTVFHTASPTHGMGYDIYYSVNVIGTEKLIEACIKCGVKQLVYTSSSSVVFNGNDIVNGDESLPYVDKHIDPYNKTKELGERAILKAKSVNGLLVCALRPAGIFGPREVQGWPQFLKAAKEGKNKFMFGDGNNLCDWTYIDNVVHAHILAADNMTPNSPISGSVYFITNDEPIPFWDMPIFAYEAFGYERPKMKIPFTVMYCIAWMIDFIVLILSPFVKLHPTISLFRIIYTNSTRYFNIEKAKKELKYKPIVSLRDGMERTKEWFLQQNPSFINKNKSKETSKLLKK</sequence>
<evidence type="ECO:0000256" key="3">
    <source>
        <dbReference type="RuleBase" id="RU004475"/>
    </source>
</evidence>
<accession>A0AAN7Z4Y8</accession>
<dbReference type="Proteomes" id="UP001344447">
    <property type="component" value="Unassembled WGS sequence"/>
</dbReference>
<dbReference type="Pfam" id="PF01073">
    <property type="entry name" value="3Beta_HSD"/>
    <property type="match status" value="1"/>
</dbReference>
<name>A0AAN7Z4Y8_9MYCE</name>
<evidence type="ECO:0000256" key="2">
    <source>
        <dbReference type="ARBA" id="ARBA00023002"/>
    </source>
</evidence>
<dbReference type="AlphaFoldDB" id="A0AAN7Z4Y8"/>
<dbReference type="PANTHER" id="PTHR43245">
    <property type="entry name" value="BIFUNCTIONAL POLYMYXIN RESISTANCE PROTEIN ARNA"/>
    <property type="match status" value="1"/>
</dbReference>
<comment type="caution">
    <text evidence="5">The sequence shown here is derived from an EMBL/GenBank/DDBJ whole genome shotgun (WGS) entry which is preliminary data.</text>
</comment>
<dbReference type="PANTHER" id="PTHR43245:SF51">
    <property type="entry name" value="SHORT CHAIN DEHYDROGENASE_REDUCTASE FAMILY 42E, MEMBER 2"/>
    <property type="match status" value="1"/>
</dbReference>
<feature type="transmembrane region" description="Helical" evidence="3">
    <location>
        <begin position="262"/>
        <end position="282"/>
    </location>
</feature>
<keyword evidence="6" id="KW-1185">Reference proteome</keyword>
<dbReference type="EMBL" id="JAVFKY010000001">
    <property type="protein sequence ID" value="KAK5584360.1"/>
    <property type="molecule type" value="Genomic_DNA"/>
</dbReference>
<dbReference type="InterPro" id="IPR002225">
    <property type="entry name" value="3Beta_OHSteriod_DH/Estase"/>
</dbReference>
<dbReference type="SUPFAM" id="SSF51735">
    <property type="entry name" value="NAD(P)-binding Rossmann-fold domains"/>
    <property type="match status" value="1"/>
</dbReference>
<protein>
    <recommendedName>
        <fullName evidence="4">3-beta hydroxysteroid dehydrogenase/isomerase domain-containing protein</fullName>
    </recommendedName>
</protein>
<keyword evidence="2 3" id="KW-0560">Oxidoreductase</keyword>
<dbReference type="InterPro" id="IPR036291">
    <property type="entry name" value="NAD(P)-bd_dom_sf"/>
</dbReference>
<reference evidence="5 6" key="1">
    <citation type="submission" date="2023-11" db="EMBL/GenBank/DDBJ databases">
        <title>Dfirmibasis_genome.</title>
        <authorList>
            <person name="Edelbroek B."/>
            <person name="Kjellin J."/>
            <person name="Jerlstrom-Hultqvist J."/>
            <person name="Soderbom F."/>
        </authorList>
    </citation>
    <scope>NUCLEOTIDE SEQUENCE [LARGE SCALE GENOMIC DNA]</scope>
    <source>
        <strain evidence="5 6">TNS-C-14</strain>
    </source>
</reference>
<dbReference type="InterPro" id="IPR050177">
    <property type="entry name" value="Lipid_A_modif_metabolic_enz"/>
</dbReference>
<comment type="similarity">
    <text evidence="1 3">Belongs to the 3-beta-HSD family.</text>
</comment>